<dbReference type="Pfam" id="PF04542">
    <property type="entry name" value="Sigma70_r2"/>
    <property type="match status" value="1"/>
</dbReference>
<dbReference type="InterPro" id="IPR036388">
    <property type="entry name" value="WH-like_DNA-bd_sf"/>
</dbReference>
<evidence type="ECO:0000313" key="8">
    <source>
        <dbReference type="Proteomes" id="UP001595904"/>
    </source>
</evidence>
<evidence type="ECO:0000256" key="1">
    <source>
        <dbReference type="ARBA" id="ARBA00010641"/>
    </source>
</evidence>
<dbReference type="Gene3D" id="1.10.10.10">
    <property type="entry name" value="Winged helix-like DNA-binding domain superfamily/Winged helix DNA-binding domain"/>
    <property type="match status" value="1"/>
</dbReference>
<evidence type="ECO:0000256" key="4">
    <source>
        <dbReference type="ARBA" id="ARBA00023163"/>
    </source>
</evidence>
<dbReference type="PANTHER" id="PTHR43133">
    <property type="entry name" value="RNA POLYMERASE ECF-TYPE SIGMA FACTO"/>
    <property type="match status" value="1"/>
</dbReference>
<dbReference type="Gene3D" id="1.10.1740.10">
    <property type="match status" value="1"/>
</dbReference>
<evidence type="ECO:0000256" key="3">
    <source>
        <dbReference type="ARBA" id="ARBA00023082"/>
    </source>
</evidence>
<proteinExistence type="inferred from homology"/>
<dbReference type="InterPro" id="IPR014284">
    <property type="entry name" value="RNA_pol_sigma-70_dom"/>
</dbReference>
<protein>
    <submittedName>
        <fullName evidence="7">RNA polymerase sigma factor</fullName>
    </submittedName>
</protein>
<comment type="similarity">
    <text evidence="1">Belongs to the sigma-70 factor family. ECF subfamily.</text>
</comment>
<reference evidence="8" key="1">
    <citation type="journal article" date="2019" name="Int. J. Syst. Evol. Microbiol.">
        <title>The Global Catalogue of Microorganisms (GCM) 10K type strain sequencing project: providing services to taxonomists for standard genome sequencing and annotation.</title>
        <authorList>
            <consortium name="The Broad Institute Genomics Platform"/>
            <consortium name="The Broad Institute Genome Sequencing Center for Infectious Disease"/>
            <person name="Wu L."/>
            <person name="Ma J."/>
        </authorList>
    </citation>
    <scope>NUCLEOTIDE SEQUENCE [LARGE SCALE GENOMIC DNA]</scope>
    <source>
        <strain evidence="8">CGMCC 1.10759</strain>
    </source>
</reference>
<accession>A0ABV8SNK8</accession>
<feature type="domain" description="RNA polymerase sigma factor 70 region 4 type 2" evidence="6">
    <location>
        <begin position="120"/>
        <end position="166"/>
    </location>
</feature>
<name>A0ABV8SNK8_9GAMM</name>
<sequence>MTDSVLARVAQGDARAVHECIDQFGSLIWSIARRLTRTRADAEDAVQEIFTDVWRSAGRFDPNQGSEKVFVATIARRRLIDRMRRASHQARTESTDDIDSLGWADPGNSAEVCAEASAAARAVMQLRPEQRQVLELGILQGLSHSEIADVLQMPLGTVKTMMRRGLIQVRELMGIQNAASDGVRS</sequence>
<dbReference type="Proteomes" id="UP001595904">
    <property type="component" value="Unassembled WGS sequence"/>
</dbReference>
<dbReference type="PANTHER" id="PTHR43133:SF62">
    <property type="entry name" value="RNA POLYMERASE SIGMA FACTOR SIGZ"/>
    <property type="match status" value="1"/>
</dbReference>
<comment type="caution">
    <text evidence="7">The sequence shown here is derived from an EMBL/GenBank/DDBJ whole genome shotgun (WGS) entry which is preliminary data.</text>
</comment>
<gene>
    <name evidence="7" type="ORF">ACFPN2_07540</name>
</gene>
<dbReference type="InterPro" id="IPR039425">
    <property type="entry name" value="RNA_pol_sigma-70-like"/>
</dbReference>
<dbReference type="EMBL" id="JBHSDU010000003">
    <property type="protein sequence ID" value="MFC4308931.1"/>
    <property type="molecule type" value="Genomic_DNA"/>
</dbReference>
<evidence type="ECO:0000259" key="6">
    <source>
        <dbReference type="Pfam" id="PF08281"/>
    </source>
</evidence>
<evidence type="ECO:0000313" key="7">
    <source>
        <dbReference type="EMBL" id="MFC4308931.1"/>
    </source>
</evidence>
<dbReference type="RefSeq" id="WP_380596003.1">
    <property type="nucleotide sequence ID" value="NZ_JBHSDU010000003.1"/>
</dbReference>
<dbReference type="SUPFAM" id="SSF88946">
    <property type="entry name" value="Sigma2 domain of RNA polymerase sigma factors"/>
    <property type="match status" value="1"/>
</dbReference>
<dbReference type="SUPFAM" id="SSF88659">
    <property type="entry name" value="Sigma3 and sigma4 domains of RNA polymerase sigma factors"/>
    <property type="match status" value="1"/>
</dbReference>
<keyword evidence="2" id="KW-0805">Transcription regulation</keyword>
<keyword evidence="4" id="KW-0804">Transcription</keyword>
<dbReference type="Pfam" id="PF08281">
    <property type="entry name" value="Sigma70_r4_2"/>
    <property type="match status" value="1"/>
</dbReference>
<dbReference type="CDD" id="cd06171">
    <property type="entry name" value="Sigma70_r4"/>
    <property type="match status" value="1"/>
</dbReference>
<organism evidence="7 8">
    <name type="scientific">Steroidobacter flavus</name>
    <dbReference type="NCBI Taxonomy" id="1842136"/>
    <lineage>
        <taxon>Bacteria</taxon>
        <taxon>Pseudomonadati</taxon>
        <taxon>Pseudomonadota</taxon>
        <taxon>Gammaproteobacteria</taxon>
        <taxon>Steroidobacterales</taxon>
        <taxon>Steroidobacteraceae</taxon>
        <taxon>Steroidobacter</taxon>
    </lineage>
</organism>
<feature type="domain" description="RNA polymerase sigma-70 region 2" evidence="5">
    <location>
        <begin position="21"/>
        <end position="87"/>
    </location>
</feature>
<dbReference type="InterPro" id="IPR013325">
    <property type="entry name" value="RNA_pol_sigma_r2"/>
</dbReference>
<keyword evidence="3" id="KW-0731">Sigma factor</keyword>
<dbReference type="InterPro" id="IPR013324">
    <property type="entry name" value="RNA_pol_sigma_r3/r4-like"/>
</dbReference>
<keyword evidence="8" id="KW-1185">Reference proteome</keyword>
<dbReference type="InterPro" id="IPR013249">
    <property type="entry name" value="RNA_pol_sigma70_r4_t2"/>
</dbReference>
<dbReference type="NCBIfam" id="TIGR02937">
    <property type="entry name" value="sigma70-ECF"/>
    <property type="match status" value="1"/>
</dbReference>
<dbReference type="InterPro" id="IPR007627">
    <property type="entry name" value="RNA_pol_sigma70_r2"/>
</dbReference>
<evidence type="ECO:0000259" key="5">
    <source>
        <dbReference type="Pfam" id="PF04542"/>
    </source>
</evidence>
<evidence type="ECO:0000256" key="2">
    <source>
        <dbReference type="ARBA" id="ARBA00023015"/>
    </source>
</evidence>